<evidence type="ECO:0008006" key="2">
    <source>
        <dbReference type="Google" id="ProtNLM"/>
    </source>
</evidence>
<sequence length="268" mass="33108">MKTVTYSTCWYNFKAKFNKDTYGEWIDNMLTNVNNYNLVIYTNEDSFEMLSKYIQPNIKIIVKDHTDFYGYQYEEYWIKNHEKNDLLNEHVDWKVNMLWSEKINFVKETCENKYFDTEYYGWCDIGYFRNRNNDSHSDSLKDWPNNEKILALDKNKIHYALINNDQMYVSYLYETIRNKNRKGLPIHEIPPNQYSIAGGFFTLHKSKIEWWHETYYKRLLLYFENDYLVKDDQILIVDCVFTYPFNFQLYAERYEEYDNWFMFQRIFQ</sequence>
<organism evidence="1">
    <name type="scientific">viral metagenome</name>
    <dbReference type="NCBI Taxonomy" id="1070528"/>
    <lineage>
        <taxon>unclassified sequences</taxon>
        <taxon>metagenomes</taxon>
        <taxon>organismal metagenomes</taxon>
    </lineage>
</organism>
<proteinExistence type="predicted"/>
<dbReference type="EMBL" id="MN738822">
    <property type="protein sequence ID" value="QHT37892.1"/>
    <property type="molecule type" value="Genomic_DNA"/>
</dbReference>
<accession>A0A6C0F9L3</accession>
<reference evidence="1" key="1">
    <citation type="journal article" date="2020" name="Nature">
        <title>Giant virus diversity and host interactions through global metagenomics.</title>
        <authorList>
            <person name="Schulz F."/>
            <person name="Roux S."/>
            <person name="Paez-Espino D."/>
            <person name="Jungbluth S."/>
            <person name="Walsh D.A."/>
            <person name="Denef V.J."/>
            <person name="McMahon K.D."/>
            <person name="Konstantinidis K.T."/>
            <person name="Eloe-Fadrosh E.A."/>
            <person name="Kyrpides N.C."/>
            <person name="Woyke T."/>
        </authorList>
    </citation>
    <scope>NUCLEOTIDE SEQUENCE</scope>
    <source>
        <strain evidence="1">GVMAG-S-ERX556049-19</strain>
    </source>
</reference>
<name>A0A6C0F9L3_9ZZZZ</name>
<evidence type="ECO:0000313" key="1">
    <source>
        <dbReference type="EMBL" id="QHT37892.1"/>
    </source>
</evidence>
<dbReference type="AlphaFoldDB" id="A0A6C0F9L3"/>
<protein>
    <recommendedName>
        <fullName evidence="2">Glycosyltransferase</fullName>
    </recommendedName>
</protein>